<comment type="subcellular location">
    <subcellularLocation>
        <location evidence="1">Membrane</location>
        <topology evidence="1">Multi-pass membrane protein</topology>
    </subcellularLocation>
</comment>
<feature type="transmembrane region" description="Helical" evidence="6">
    <location>
        <begin position="234"/>
        <end position="257"/>
    </location>
</feature>
<protein>
    <submittedName>
        <fullName evidence="8">Plasma membrane protein</fullName>
    </submittedName>
</protein>
<feature type="transmembrane region" description="Helical" evidence="6">
    <location>
        <begin position="72"/>
        <end position="92"/>
    </location>
</feature>
<dbReference type="InterPro" id="IPR049326">
    <property type="entry name" value="Rhodopsin_dom_fungi"/>
</dbReference>
<dbReference type="AlphaFoldDB" id="A0A8H6K4G5"/>
<feature type="transmembrane region" description="Helical" evidence="6">
    <location>
        <begin position="116"/>
        <end position="143"/>
    </location>
</feature>
<keyword evidence="4 6" id="KW-0472">Membrane</keyword>
<evidence type="ECO:0000256" key="5">
    <source>
        <dbReference type="ARBA" id="ARBA00038359"/>
    </source>
</evidence>
<evidence type="ECO:0000256" key="6">
    <source>
        <dbReference type="SAM" id="Phobius"/>
    </source>
</evidence>
<evidence type="ECO:0000256" key="4">
    <source>
        <dbReference type="ARBA" id="ARBA00023136"/>
    </source>
</evidence>
<evidence type="ECO:0000256" key="1">
    <source>
        <dbReference type="ARBA" id="ARBA00004141"/>
    </source>
</evidence>
<feature type="transmembrane region" description="Helical" evidence="6">
    <location>
        <begin position="269"/>
        <end position="296"/>
    </location>
</feature>
<keyword evidence="9" id="KW-1185">Reference proteome</keyword>
<dbReference type="InterPro" id="IPR052337">
    <property type="entry name" value="SAT4-like"/>
</dbReference>
<keyword evidence="2 6" id="KW-0812">Transmembrane</keyword>
<sequence>MYLDYGNGPQIVRISNITATNGTIPIEGTAGKENLVTVIWAVNLTAFILVGLLVPLRVIVRCTVTRNFFSDDVLVIIAALFTFGICSLLPIATDLGLGQHYWNLDLEVRQDDTRDIMMLMFIANALYPCAMAFARLSAICSFLRFVTHKTMRYTMYGAAGITVIFGVGCVFAVLFQCKPIAAAWDKTIDNASCYPFYDYLHASTIINVALDIVLCTVPLPYLWKIKWLRRGPKIALTVLFLFNGLACAAAIVKVAYLQLLKETDVTYNWVTWVLCSIAESTVGIVCISIPPIVPLVEKCCGRRRRSTRSGPRRGRSLRSLFPEKKPARSQSVGSRVIRPMATPWKDQPVEKTAVPDFYWLRLEQEHMEFSRCWDRSPQSTKADQILGIAL</sequence>
<keyword evidence="3 6" id="KW-1133">Transmembrane helix</keyword>
<evidence type="ECO:0000256" key="2">
    <source>
        <dbReference type="ARBA" id="ARBA00022692"/>
    </source>
</evidence>
<evidence type="ECO:0000259" key="7">
    <source>
        <dbReference type="Pfam" id="PF20684"/>
    </source>
</evidence>
<feature type="transmembrane region" description="Helical" evidence="6">
    <location>
        <begin position="199"/>
        <end position="222"/>
    </location>
</feature>
<feature type="domain" description="Rhodopsin" evidence="7">
    <location>
        <begin position="56"/>
        <end position="297"/>
    </location>
</feature>
<dbReference type="OrthoDB" id="5278984at2759"/>
<evidence type="ECO:0000313" key="8">
    <source>
        <dbReference type="EMBL" id="KAF6824877.1"/>
    </source>
</evidence>
<dbReference type="Proteomes" id="UP000639643">
    <property type="component" value="Unassembled WGS sequence"/>
</dbReference>
<dbReference type="PANTHER" id="PTHR33048">
    <property type="entry name" value="PTH11-LIKE INTEGRAL MEMBRANE PROTEIN (AFU_ORTHOLOGUE AFUA_5G11245)"/>
    <property type="match status" value="1"/>
</dbReference>
<evidence type="ECO:0000313" key="9">
    <source>
        <dbReference type="Proteomes" id="UP000639643"/>
    </source>
</evidence>
<gene>
    <name evidence="8" type="ORF">CMUS01_10053</name>
</gene>
<dbReference type="Pfam" id="PF20684">
    <property type="entry name" value="Fung_rhodopsin"/>
    <property type="match status" value="1"/>
</dbReference>
<name>A0A8H6K4G5_9PEZI</name>
<accession>A0A8H6K4G5</accession>
<evidence type="ECO:0000256" key="3">
    <source>
        <dbReference type="ARBA" id="ARBA00022989"/>
    </source>
</evidence>
<feature type="transmembrane region" description="Helical" evidence="6">
    <location>
        <begin position="155"/>
        <end position="175"/>
    </location>
</feature>
<dbReference type="EMBL" id="WIGM01000450">
    <property type="protein sequence ID" value="KAF6824877.1"/>
    <property type="molecule type" value="Genomic_DNA"/>
</dbReference>
<comment type="similarity">
    <text evidence="5">Belongs to the SAT4 family.</text>
</comment>
<proteinExistence type="inferred from homology"/>
<feature type="transmembrane region" description="Helical" evidence="6">
    <location>
        <begin position="38"/>
        <end position="60"/>
    </location>
</feature>
<dbReference type="GO" id="GO:0016020">
    <property type="term" value="C:membrane"/>
    <property type="evidence" value="ECO:0007669"/>
    <property type="project" value="UniProtKB-SubCell"/>
</dbReference>
<reference evidence="8" key="1">
    <citation type="journal article" date="2020" name="Phytopathology">
        <title>Genome Sequence Resources of Colletotrichum truncatum, C. plurivorum, C. musicola, and C. sojae: Four Species Pathogenic to Soybean (Glycine max).</title>
        <authorList>
            <person name="Rogerio F."/>
            <person name="Boufleur T.R."/>
            <person name="Ciampi-Guillardi M."/>
            <person name="Sukno S.A."/>
            <person name="Thon M.R."/>
            <person name="Massola Junior N.S."/>
            <person name="Baroncelli R."/>
        </authorList>
    </citation>
    <scope>NUCLEOTIDE SEQUENCE</scope>
    <source>
        <strain evidence="8">LFN0074</strain>
    </source>
</reference>
<organism evidence="8 9">
    <name type="scientific">Colletotrichum musicola</name>
    <dbReference type="NCBI Taxonomy" id="2175873"/>
    <lineage>
        <taxon>Eukaryota</taxon>
        <taxon>Fungi</taxon>
        <taxon>Dikarya</taxon>
        <taxon>Ascomycota</taxon>
        <taxon>Pezizomycotina</taxon>
        <taxon>Sordariomycetes</taxon>
        <taxon>Hypocreomycetidae</taxon>
        <taxon>Glomerellales</taxon>
        <taxon>Glomerellaceae</taxon>
        <taxon>Colletotrichum</taxon>
        <taxon>Colletotrichum orchidearum species complex</taxon>
    </lineage>
</organism>
<dbReference type="PANTHER" id="PTHR33048:SF131">
    <property type="entry name" value="INTEGRAL MEMBRANE PROTEIN"/>
    <property type="match status" value="1"/>
</dbReference>
<comment type="caution">
    <text evidence="8">The sequence shown here is derived from an EMBL/GenBank/DDBJ whole genome shotgun (WGS) entry which is preliminary data.</text>
</comment>